<evidence type="ECO:0000256" key="5">
    <source>
        <dbReference type="ARBA" id="ARBA00022833"/>
    </source>
</evidence>
<feature type="domain" description="C2H2-type" evidence="8">
    <location>
        <begin position="50"/>
        <end position="72"/>
    </location>
</feature>
<dbReference type="Proteomes" id="UP000822476">
    <property type="component" value="Unassembled WGS sequence"/>
</dbReference>
<evidence type="ECO:0000256" key="2">
    <source>
        <dbReference type="ARBA" id="ARBA00022723"/>
    </source>
</evidence>
<keyword evidence="10" id="KW-1185">Reference proteome</keyword>
<feature type="region of interest" description="Disordered" evidence="7">
    <location>
        <begin position="419"/>
        <end position="460"/>
    </location>
</feature>
<feature type="compositionally biased region" description="Low complexity" evidence="7">
    <location>
        <begin position="1"/>
        <end position="18"/>
    </location>
</feature>
<dbReference type="InterPro" id="IPR050888">
    <property type="entry name" value="ZnF_C2H2-type_TF"/>
</dbReference>
<evidence type="ECO:0000313" key="10">
    <source>
        <dbReference type="Proteomes" id="UP000822476"/>
    </source>
</evidence>
<name>A0A8S9YAL8_9TREM</name>
<keyword evidence="5" id="KW-0862">Zinc</keyword>
<organism evidence="9 10">
    <name type="scientific">Paragonimus skrjabini miyazakii</name>
    <dbReference type="NCBI Taxonomy" id="59628"/>
    <lineage>
        <taxon>Eukaryota</taxon>
        <taxon>Metazoa</taxon>
        <taxon>Spiralia</taxon>
        <taxon>Lophotrochozoa</taxon>
        <taxon>Platyhelminthes</taxon>
        <taxon>Trematoda</taxon>
        <taxon>Digenea</taxon>
        <taxon>Plagiorchiida</taxon>
        <taxon>Troglotremata</taxon>
        <taxon>Troglotrematidae</taxon>
        <taxon>Paragonimus</taxon>
    </lineage>
</organism>
<dbReference type="GO" id="GO:0005634">
    <property type="term" value="C:nucleus"/>
    <property type="evidence" value="ECO:0007669"/>
    <property type="project" value="UniProtKB-SubCell"/>
</dbReference>
<dbReference type="Gene3D" id="3.30.160.60">
    <property type="entry name" value="Classic Zinc Finger"/>
    <property type="match status" value="1"/>
</dbReference>
<dbReference type="AlphaFoldDB" id="A0A8S9YAL8"/>
<keyword evidence="4" id="KW-0863">Zinc-finger</keyword>
<evidence type="ECO:0000313" key="9">
    <source>
        <dbReference type="EMBL" id="KAF7231888.1"/>
    </source>
</evidence>
<dbReference type="InterPro" id="IPR013087">
    <property type="entry name" value="Znf_C2H2_type"/>
</dbReference>
<dbReference type="PANTHER" id="PTHR24406">
    <property type="entry name" value="TRANSCRIPTIONAL REPRESSOR CTCFL-RELATED"/>
    <property type="match status" value="1"/>
</dbReference>
<gene>
    <name evidence="9" type="ORF">EG68_10730</name>
</gene>
<feature type="region of interest" description="Disordered" evidence="7">
    <location>
        <begin position="1"/>
        <end position="41"/>
    </location>
</feature>
<dbReference type="PROSITE" id="PS00028">
    <property type="entry name" value="ZINC_FINGER_C2H2_1"/>
    <property type="match status" value="3"/>
</dbReference>
<evidence type="ECO:0000256" key="3">
    <source>
        <dbReference type="ARBA" id="ARBA00022737"/>
    </source>
</evidence>
<keyword evidence="3" id="KW-0677">Repeat</keyword>
<accession>A0A8S9YAL8</accession>
<protein>
    <recommendedName>
        <fullName evidence="8">C2H2-type domain-containing protein</fullName>
    </recommendedName>
</protein>
<evidence type="ECO:0000256" key="6">
    <source>
        <dbReference type="ARBA" id="ARBA00023242"/>
    </source>
</evidence>
<dbReference type="OrthoDB" id="6242957at2759"/>
<evidence type="ECO:0000256" key="4">
    <source>
        <dbReference type="ARBA" id="ARBA00022771"/>
    </source>
</evidence>
<feature type="compositionally biased region" description="Basic residues" evidence="7">
    <location>
        <begin position="20"/>
        <end position="29"/>
    </location>
</feature>
<keyword evidence="2" id="KW-0479">Metal-binding</keyword>
<evidence type="ECO:0000259" key="8">
    <source>
        <dbReference type="PROSITE" id="PS00028"/>
    </source>
</evidence>
<sequence>MPKSSSPKSSPKKSPGGKKSPGKKNSPNKKKQDVGPPVDNGMQTEETSVCFLCMKSFKDPAAIQAHLVLMNHMAPFNSKEQQCRACKSIVNIKDVEQHKCPVLKANFLRLMSCPVSLDFGPPYRCLYCRSKRCGSRVELAMHLLCYHRPNKPPGHCGMCSFTYEEPPALPPPNLPPLPANADQEKKQAHAQELKIAREKQICEYSEVATPGLDNLRIHISNEHVPAYMLWSRRNILEDSELRFPYVCPLCSWAVKSNYELHAHILGCHGNSSQIQNDLKVCAMCGFTASTDSGLNRHILVNHTEALKRLGNLWIRRELMMNVTDPRTTCIYCWQTFNHDFQLQAHLLVAHVTNHELRCGWCKVEFTSCPDPILGFMIMQHHEYNHGRTLHEIALQYKYTCEPLKDPLPEVPDKQILINARLAQSGDRPDSPKGKKSSPKRSPKSKSPKSKSPKSGSKGKK</sequence>
<dbReference type="GO" id="GO:0008270">
    <property type="term" value="F:zinc ion binding"/>
    <property type="evidence" value="ECO:0007669"/>
    <property type="project" value="UniProtKB-KW"/>
</dbReference>
<dbReference type="SMART" id="SM00355">
    <property type="entry name" value="ZnF_C2H2"/>
    <property type="match status" value="5"/>
</dbReference>
<feature type="domain" description="C2H2-type" evidence="8">
    <location>
        <begin position="329"/>
        <end position="350"/>
    </location>
</feature>
<evidence type="ECO:0000256" key="7">
    <source>
        <dbReference type="SAM" id="MobiDB-lite"/>
    </source>
</evidence>
<evidence type="ECO:0000256" key="1">
    <source>
        <dbReference type="ARBA" id="ARBA00004123"/>
    </source>
</evidence>
<feature type="compositionally biased region" description="Basic residues" evidence="7">
    <location>
        <begin position="433"/>
        <end position="460"/>
    </location>
</feature>
<keyword evidence="6" id="KW-0539">Nucleus</keyword>
<comment type="subcellular location">
    <subcellularLocation>
        <location evidence="1">Nucleus</location>
    </subcellularLocation>
</comment>
<comment type="caution">
    <text evidence="9">The sequence shown here is derived from an EMBL/GenBank/DDBJ whole genome shotgun (WGS) entry which is preliminary data.</text>
</comment>
<reference evidence="9" key="1">
    <citation type="submission" date="2019-07" db="EMBL/GenBank/DDBJ databases">
        <title>Annotation for the trematode Paragonimus miyazaki's.</title>
        <authorList>
            <person name="Choi Y.-J."/>
        </authorList>
    </citation>
    <scope>NUCLEOTIDE SEQUENCE</scope>
    <source>
        <strain evidence="9">Japan</strain>
    </source>
</reference>
<feature type="domain" description="C2H2-type" evidence="8">
    <location>
        <begin position="247"/>
        <end position="268"/>
    </location>
</feature>
<dbReference type="EMBL" id="JTDE01022243">
    <property type="protein sequence ID" value="KAF7231888.1"/>
    <property type="molecule type" value="Genomic_DNA"/>
</dbReference>
<proteinExistence type="predicted"/>